<dbReference type="InterPro" id="IPR027417">
    <property type="entry name" value="P-loop_NTPase"/>
</dbReference>
<dbReference type="Gene3D" id="1.20.80.10">
    <property type="match status" value="1"/>
</dbReference>
<dbReference type="SUPFAM" id="SSF50729">
    <property type="entry name" value="PH domain-like"/>
    <property type="match status" value="1"/>
</dbReference>
<dbReference type="InterPro" id="IPR019748">
    <property type="entry name" value="FERM_central"/>
</dbReference>
<keyword evidence="7" id="KW-0175">Coiled coil</keyword>
<dbReference type="SUPFAM" id="SSF57997">
    <property type="entry name" value="Tropomyosin"/>
    <property type="match status" value="1"/>
</dbReference>
<dbReference type="CDD" id="cd01366">
    <property type="entry name" value="KISc_C_terminal"/>
    <property type="match status" value="1"/>
</dbReference>
<dbReference type="PROSITE" id="PS00411">
    <property type="entry name" value="KINESIN_MOTOR_1"/>
    <property type="match status" value="1"/>
</dbReference>
<evidence type="ECO:0000259" key="9">
    <source>
        <dbReference type="PROSITE" id="PS50057"/>
    </source>
</evidence>
<evidence type="ECO:0000259" key="10">
    <source>
        <dbReference type="PROSITE" id="PS50067"/>
    </source>
</evidence>
<dbReference type="AlphaFoldDB" id="A0A7R9T188"/>
<dbReference type="InterPro" id="IPR035963">
    <property type="entry name" value="FERM_2"/>
</dbReference>
<dbReference type="InterPro" id="IPR019821">
    <property type="entry name" value="Kinesin_motor_CS"/>
</dbReference>
<evidence type="ECO:0000256" key="1">
    <source>
        <dbReference type="ARBA" id="ARBA00004496"/>
    </source>
</evidence>
<dbReference type="GO" id="GO:0005524">
    <property type="term" value="F:ATP binding"/>
    <property type="evidence" value="ECO:0007669"/>
    <property type="project" value="UniProtKB-UniRule"/>
</dbReference>
<dbReference type="SMART" id="SM00129">
    <property type="entry name" value="KISc"/>
    <property type="match status" value="1"/>
</dbReference>
<feature type="domain" description="MyTH4" evidence="11">
    <location>
        <begin position="79"/>
        <end position="231"/>
    </location>
</feature>
<dbReference type="PROSITE" id="PS50057">
    <property type="entry name" value="FERM_3"/>
    <property type="match status" value="1"/>
</dbReference>
<dbReference type="PANTHER" id="PTHR47972:SF16">
    <property type="entry name" value="KINESIN-LIKE PROTEIN"/>
    <property type="match status" value="1"/>
</dbReference>
<evidence type="ECO:0000256" key="7">
    <source>
        <dbReference type="SAM" id="Coils"/>
    </source>
</evidence>
<dbReference type="InterPro" id="IPR011993">
    <property type="entry name" value="PH-like_dom_sf"/>
</dbReference>
<dbReference type="InterPro" id="IPR002404">
    <property type="entry name" value="IRS_PTB"/>
</dbReference>
<dbReference type="SUPFAM" id="SSF52540">
    <property type="entry name" value="P-loop containing nucleoside triphosphate hydrolases"/>
    <property type="match status" value="1"/>
</dbReference>
<keyword evidence="5 6" id="KW-0505">Motor protein</keyword>
<accession>A0A7R9T188</accession>
<dbReference type="PANTHER" id="PTHR47972">
    <property type="entry name" value="KINESIN-LIKE PROTEIN KLP-3"/>
    <property type="match status" value="1"/>
</dbReference>
<dbReference type="SMART" id="SM00295">
    <property type="entry name" value="B41"/>
    <property type="match status" value="1"/>
</dbReference>
<evidence type="ECO:0000256" key="3">
    <source>
        <dbReference type="ARBA" id="ARBA00022741"/>
    </source>
</evidence>
<keyword evidence="3 6" id="KW-0547">Nucleotide-binding</keyword>
<dbReference type="SUPFAM" id="SSF47031">
    <property type="entry name" value="Second domain of FERM"/>
    <property type="match status" value="1"/>
</dbReference>
<dbReference type="Pfam" id="PF21989">
    <property type="entry name" value="RA_2"/>
    <property type="match status" value="1"/>
</dbReference>
<name>A0A7R9T188_9CHLO</name>
<dbReference type="GO" id="GO:0007018">
    <property type="term" value="P:microtubule-based movement"/>
    <property type="evidence" value="ECO:0007669"/>
    <property type="project" value="InterPro"/>
</dbReference>
<gene>
    <name evidence="12" type="ORF">OLUC0939_LOCUS2312</name>
</gene>
<comment type="subcellular location">
    <subcellularLocation>
        <location evidence="1">Cytoplasm</location>
    </subcellularLocation>
</comment>
<dbReference type="InterPro" id="IPR000857">
    <property type="entry name" value="MyTH4_dom"/>
</dbReference>
<dbReference type="SMART" id="SM00139">
    <property type="entry name" value="MyTH4"/>
    <property type="match status" value="1"/>
</dbReference>
<dbReference type="InterPro" id="IPR027640">
    <property type="entry name" value="Kinesin-like_fam"/>
</dbReference>
<dbReference type="Gene3D" id="3.40.850.10">
    <property type="entry name" value="Kinesin motor domain"/>
    <property type="match status" value="1"/>
</dbReference>
<dbReference type="Pfam" id="PF00225">
    <property type="entry name" value="Kinesin"/>
    <property type="match status" value="1"/>
</dbReference>
<proteinExistence type="inferred from homology"/>
<dbReference type="Gene3D" id="3.10.20.90">
    <property type="entry name" value="Phosphatidylinositol 3-kinase Catalytic Subunit, Chain A, domain 1"/>
    <property type="match status" value="1"/>
</dbReference>
<reference evidence="12" key="1">
    <citation type="submission" date="2021-01" db="EMBL/GenBank/DDBJ databases">
        <authorList>
            <person name="Corre E."/>
            <person name="Pelletier E."/>
            <person name="Niang G."/>
            <person name="Scheremetjew M."/>
            <person name="Finn R."/>
            <person name="Kale V."/>
            <person name="Holt S."/>
            <person name="Cochrane G."/>
            <person name="Meng A."/>
            <person name="Brown T."/>
            <person name="Cohen L."/>
        </authorList>
    </citation>
    <scope>NUCLEOTIDE SEQUENCE</scope>
    <source>
        <strain evidence="12">Clade-A-BCC118000</strain>
    </source>
</reference>
<dbReference type="Gene3D" id="2.30.29.30">
    <property type="entry name" value="Pleckstrin-homology domain (PH domain)/Phosphotyrosine-binding domain (PTB)"/>
    <property type="match status" value="1"/>
</dbReference>
<evidence type="ECO:0000313" key="12">
    <source>
        <dbReference type="EMBL" id="CAD8221591.1"/>
    </source>
</evidence>
<dbReference type="Gene3D" id="6.10.250.760">
    <property type="match status" value="1"/>
</dbReference>
<evidence type="ECO:0000256" key="8">
    <source>
        <dbReference type="SAM" id="MobiDB-lite"/>
    </source>
</evidence>
<dbReference type="InterPro" id="IPR036961">
    <property type="entry name" value="Kinesin_motor_dom_sf"/>
</dbReference>
<dbReference type="PROSITE" id="PS51016">
    <property type="entry name" value="MYTH4"/>
    <property type="match status" value="1"/>
</dbReference>
<feature type="binding site" evidence="6">
    <location>
        <begin position="928"/>
        <end position="935"/>
    </location>
    <ligand>
        <name>ATP</name>
        <dbReference type="ChEBI" id="CHEBI:30616"/>
    </ligand>
</feature>
<evidence type="ECO:0000256" key="2">
    <source>
        <dbReference type="ARBA" id="ARBA00022490"/>
    </source>
</evidence>
<dbReference type="GO" id="GO:0005737">
    <property type="term" value="C:cytoplasm"/>
    <property type="evidence" value="ECO:0007669"/>
    <property type="project" value="UniProtKB-SubCell"/>
</dbReference>
<feature type="coiled-coil region" evidence="7">
    <location>
        <begin position="602"/>
        <end position="825"/>
    </location>
</feature>
<dbReference type="FunFam" id="3.40.850.10:FF:000041">
    <property type="entry name" value="Kinesin-like calmodulin-binding protein"/>
    <property type="match status" value="1"/>
</dbReference>
<feature type="compositionally biased region" description="Low complexity" evidence="8">
    <location>
        <begin position="49"/>
        <end position="60"/>
    </location>
</feature>
<dbReference type="InterPro" id="IPR001752">
    <property type="entry name" value="Kinesin_motor_dom"/>
</dbReference>
<protein>
    <recommendedName>
        <fullName evidence="13">Kinesin motor domain-containing protein</fullName>
    </recommendedName>
</protein>
<evidence type="ECO:0000259" key="11">
    <source>
        <dbReference type="PROSITE" id="PS51016"/>
    </source>
</evidence>
<keyword evidence="2" id="KW-0963">Cytoplasm</keyword>
<evidence type="ECO:0000256" key="4">
    <source>
        <dbReference type="ARBA" id="ARBA00022840"/>
    </source>
</evidence>
<evidence type="ECO:0000256" key="6">
    <source>
        <dbReference type="PROSITE-ProRule" id="PRU00283"/>
    </source>
</evidence>
<dbReference type="GO" id="GO:0005856">
    <property type="term" value="C:cytoskeleton"/>
    <property type="evidence" value="ECO:0007669"/>
    <property type="project" value="InterPro"/>
</dbReference>
<comment type="similarity">
    <text evidence="6">Belongs to the TRAFAC class myosin-kinesin ATPase superfamily. Kinesin family.</text>
</comment>
<dbReference type="Gene3D" id="1.25.40.530">
    <property type="entry name" value="MyTH4 domain"/>
    <property type="match status" value="1"/>
</dbReference>
<dbReference type="GO" id="GO:0003777">
    <property type="term" value="F:microtubule motor activity"/>
    <property type="evidence" value="ECO:0007669"/>
    <property type="project" value="InterPro"/>
</dbReference>
<dbReference type="Pfam" id="PF00784">
    <property type="entry name" value="MyTH4"/>
    <property type="match status" value="1"/>
</dbReference>
<organism evidence="12">
    <name type="scientific">Ostreococcus sp. 'lucimarinus'</name>
    <dbReference type="NCBI Taxonomy" id="242159"/>
    <lineage>
        <taxon>Eukaryota</taxon>
        <taxon>Viridiplantae</taxon>
        <taxon>Chlorophyta</taxon>
        <taxon>Mamiellophyceae</taxon>
        <taxon>Mamiellales</taxon>
        <taxon>Bathycoccaceae</taxon>
        <taxon>Ostreococcus</taxon>
    </lineage>
</organism>
<dbReference type="PRINTS" id="PR00380">
    <property type="entry name" value="KINESINHEAVY"/>
</dbReference>
<dbReference type="InterPro" id="IPR038185">
    <property type="entry name" value="MyTH4_dom_sf"/>
</dbReference>
<dbReference type="EMBL" id="HBDX01002682">
    <property type="protein sequence ID" value="CAD8221591.1"/>
    <property type="molecule type" value="Transcribed_RNA"/>
</dbReference>
<feature type="region of interest" description="Disordered" evidence="8">
    <location>
        <begin position="44"/>
        <end position="73"/>
    </location>
</feature>
<keyword evidence="4 6" id="KW-0067">ATP-binding</keyword>
<dbReference type="GO" id="GO:0008017">
    <property type="term" value="F:microtubule binding"/>
    <property type="evidence" value="ECO:0007669"/>
    <property type="project" value="InterPro"/>
</dbReference>
<dbReference type="Pfam" id="PF00373">
    <property type="entry name" value="FERM_M"/>
    <property type="match status" value="1"/>
</dbReference>
<feature type="domain" description="Kinesin motor" evidence="10">
    <location>
        <begin position="846"/>
        <end position="1169"/>
    </location>
</feature>
<dbReference type="InterPro" id="IPR019749">
    <property type="entry name" value="Band_41_domain"/>
</dbReference>
<dbReference type="InterPro" id="IPR000299">
    <property type="entry name" value="FERM_domain"/>
</dbReference>
<dbReference type="Pfam" id="PF02174">
    <property type="entry name" value="IRS"/>
    <property type="match status" value="1"/>
</dbReference>
<dbReference type="CDD" id="cd14473">
    <property type="entry name" value="FERM_B-lobe"/>
    <property type="match status" value="1"/>
</dbReference>
<dbReference type="PROSITE" id="PS50067">
    <property type="entry name" value="KINESIN_MOTOR_2"/>
    <property type="match status" value="1"/>
</dbReference>
<feature type="domain" description="FERM" evidence="9">
    <location>
        <begin position="236"/>
        <end position="555"/>
    </location>
</feature>
<sequence>MDASTRAYSPGDDAIAAASALSERFQLDSRTSGGRGGFFSRVASSVKRSPGGTSSGASSPASPPAGGSGRGMTMADALSVDGALTTSLLRLTSDQTNKSVKLHALLVVLVSDTDDVTGETFAAGVQKIAKEVIKREELADEMYLQIIRATRSAASDRGRRKAWELVRVIAALFAPSRDFIGFVSEYINEVAARGSSDIQPLARSALQTMKRTSKSAMRRHEPTAEEIIAFARGEKLRVVITFLDGTFEDLPYDMSTTAKEAVVALATSINLQNYSTFSLFTVRKFFGKVAPLIKEGLLSEEHHELGDVSFLSDALGDIRAMKTESTPSKATSMQTGLLFKKRMFRDADETIDETTFVLLSYVQAKHDFMMGNYPISRDDAALLAALQVQAEEGPRLGEDQAALGLVLAKYLPRTMCNTRPTKEWTEHIAGQHASIRGLSGDEARQALLRMIRSLPYGNSAFFRAKRVDDPIGLLPGKLMIGVNKRGVHFFRETPMEYLYTADLRDIMQFGSAPHAIFFKMRVSGALHVFQFETSDGENICMALQTHINDVMMKKMADKKAAMMAVEAVTPSKKPVSSSSDAELANASNKAFANQTKRGDIDASDAQKEIKTLNEKLANMRNERAELRAQLDQANEAFHEANDRLESERASKADIVDTIQMLERQLKESKEAAIASDNATTDKLDDLTAIQLKELRDELAIETERARSTEAQTHELQQQVVVLEQKLKRAEAAHAEELKETAEQNGADISEWQNKLHEADSRAGELEAEIRALRLEYEEQKAMVTKEMLDELEQLREMKNTFEGQQATARELMAGQTQKIKELEEKYTSEVTLRRRYFNMLEDLKGKIRVYARTRPLTEIETSQNQQAILATPDEFTCSHPWRGEKKDRSYEFDEVFPANSTQEQVFEDTKYLVQSAMDGYNVCIFAYGQTGSGKTFTIYGDDANPGLTPRAIAEVMRCVHRDSNKSSVKMECYMLELYRDDLIDLLLPVGTSDAPRLDIKKDKKGWVTVPNATIVPVTSEDEIIEVIHTGLKVRKTAGTKMNVESSRSHLIFSLVMETTDLQTGALTKGKLSFVDLAGSERVKKSGAEGDTLKEAQAINKSLSALGDVISALASEQQHIPYRNHKLTMLMSDSLGGNAKTLMFVNVSPTDGNVEETQNSLTYATRVRTIKNDNGKSVESKEVQHLKQQVAHWRQKAGEVEESHVDIEDERVGLDQLSLNQ</sequence>
<evidence type="ECO:0000256" key="5">
    <source>
        <dbReference type="ARBA" id="ARBA00023175"/>
    </source>
</evidence>
<evidence type="ECO:0008006" key="13">
    <source>
        <dbReference type="Google" id="ProtNLM"/>
    </source>
</evidence>
<dbReference type="InterPro" id="IPR014352">
    <property type="entry name" value="FERM/acyl-CoA-bd_prot_sf"/>
</dbReference>